<accession>I7IVI1</accession>
<evidence type="ECO:0000256" key="2">
    <source>
        <dbReference type="ARBA" id="ARBA00022475"/>
    </source>
</evidence>
<dbReference type="EMBL" id="CAKE01000003">
    <property type="protein sequence ID" value="CCI81483.1"/>
    <property type="molecule type" value="Genomic_DNA"/>
</dbReference>
<organism evidence="8 9">
    <name type="scientific">Lactobacillus hominis DSM 23910 = CRBIP 24.179</name>
    <dbReference type="NCBI Taxonomy" id="1423758"/>
    <lineage>
        <taxon>Bacteria</taxon>
        <taxon>Bacillati</taxon>
        <taxon>Bacillota</taxon>
        <taxon>Bacilli</taxon>
        <taxon>Lactobacillales</taxon>
        <taxon>Lactobacillaceae</taxon>
        <taxon>Lactobacillus</taxon>
    </lineage>
</organism>
<feature type="transmembrane region" description="Helical" evidence="6">
    <location>
        <begin position="91"/>
        <end position="112"/>
    </location>
</feature>
<evidence type="ECO:0000256" key="4">
    <source>
        <dbReference type="ARBA" id="ARBA00022989"/>
    </source>
</evidence>
<dbReference type="InterPro" id="IPR015414">
    <property type="entry name" value="TMEM64"/>
</dbReference>
<feature type="transmembrane region" description="Helical" evidence="6">
    <location>
        <begin position="198"/>
        <end position="216"/>
    </location>
</feature>
<sequence>MSKKLRKNIIIAVGIAIAIFLIYFLYRDYRPEINLLFHPNSHTKVDLMRLIRQHDVRDSLFLLGLIAVLNAIPGFSNSVFCVLAGMCYGPWLGFIINWFGNILGNCVVAALIDKIDFSHKFKKNKILNFLMRQKHPGIGMTLGFMIPFIPSVLVNYTAVRLQVPKNRYLVMVVIGMFPMSFIYAFGGDAIFAGDTKKIITTLIVIAILLVLSLLLVKLAMKRHSEKNAT</sequence>
<dbReference type="PANTHER" id="PTHR12677">
    <property type="entry name" value="GOLGI APPARATUS MEMBRANE PROTEIN TVP38-RELATED"/>
    <property type="match status" value="1"/>
</dbReference>
<evidence type="ECO:0000256" key="6">
    <source>
        <dbReference type="RuleBase" id="RU366058"/>
    </source>
</evidence>
<dbReference type="RefSeq" id="WP_008470262.1">
    <property type="nucleotide sequence ID" value="NZ_AYZP01000011.1"/>
</dbReference>
<evidence type="ECO:0000259" key="7">
    <source>
        <dbReference type="Pfam" id="PF09335"/>
    </source>
</evidence>
<dbReference type="PANTHER" id="PTHR12677:SF59">
    <property type="entry name" value="GOLGI APPARATUS MEMBRANE PROTEIN TVP38-RELATED"/>
    <property type="match status" value="1"/>
</dbReference>
<dbReference type="AlphaFoldDB" id="I7IVI1"/>
<feature type="transmembrane region" description="Helical" evidence="6">
    <location>
        <begin position="9"/>
        <end position="26"/>
    </location>
</feature>
<comment type="similarity">
    <text evidence="6">Belongs to the TVP38/TMEM64 family.</text>
</comment>
<feature type="transmembrane region" description="Helical" evidence="6">
    <location>
        <begin position="60"/>
        <end position="84"/>
    </location>
</feature>
<evidence type="ECO:0000256" key="1">
    <source>
        <dbReference type="ARBA" id="ARBA00004651"/>
    </source>
</evidence>
<evidence type="ECO:0000256" key="5">
    <source>
        <dbReference type="ARBA" id="ARBA00023136"/>
    </source>
</evidence>
<dbReference type="Proteomes" id="UP000009320">
    <property type="component" value="Unassembled WGS sequence"/>
</dbReference>
<dbReference type="GeneID" id="82846750"/>
<keyword evidence="4 6" id="KW-1133">Transmembrane helix</keyword>
<evidence type="ECO:0000256" key="3">
    <source>
        <dbReference type="ARBA" id="ARBA00022692"/>
    </source>
</evidence>
<dbReference type="PATRIC" id="fig|1423758.3.peg.543"/>
<evidence type="ECO:0000313" key="8">
    <source>
        <dbReference type="EMBL" id="CCI81483.1"/>
    </source>
</evidence>
<keyword evidence="5 6" id="KW-0472">Membrane</keyword>
<protein>
    <recommendedName>
        <fullName evidence="6">TVP38/TMEM64 family membrane protein</fullName>
    </recommendedName>
</protein>
<name>I7IVI1_9LACO</name>
<comment type="caution">
    <text evidence="8">The sequence shown here is derived from an EMBL/GenBank/DDBJ whole genome shotgun (WGS) entry which is preliminary data.</text>
</comment>
<keyword evidence="2 6" id="KW-1003">Cell membrane</keyword>
<reference evidence="8 9" key="1">
    <citation type="submission" date="2012-06" db="EMBL/GenBank/DDBJ databases">
        <title>Draft Genome Sequence of Lactobacillus hominis Strain CRBIP 24.179T, isolated from human intestine.</title>
        <authorList>
            <person name="Cousin S."/>
            <person name="Ma L."/>
            <person name="Bizet C."/>
            <person name="Loux V."/>
            <person name="Bouchier C."/>
            <person name="Clermont D."/>
            <person name="Creno S."/>
        </authorList>
    </citation>
    <scope>NUCLEOTIDE SEQUENCE [LARGE SCALE GENOMIC DNA]</scope>
    <source>
        <strain evidence="9">CRBIP 24.179T</strain>
    </source>
</reference>
<keyword evidence="9" id="KW-1185">Reference proteome</keyword>
<proteinExistence type="inferred from homology"/>
<feature type="transmembrane region" description="Helical" evidence="6">
    <location>
        <begin position="168"/>
        <end position="186"/>
    </location>
</feature>
<dbReference type="OrthoDB" id="2360723at2"/>
<feature type="domain" description="VTT" evidence="7">
    <location>
        <begin position="77"/>
        <end position="188"/>
    </location>
</feature>
<gene>
    <name evidence="8" type="ORF">BN55_08230</name>
</gene>
<comment type="subcellular location">
    <subcellularLocation>
        <location evidence="1 6">Cell membrane</location>
        <topology evidence="1 6">Multi-pass membrane protein</topology>
    </subcellularLocation>
</comment>
<dbReference type="STRING" id="1423758.FC41_GL000537"/>
<dbReference type="InterPro" id="IPR032816">
    <property type="entry name" value="VTT_dom"/>
</dbReference>
<keyword evidence="3 6" id="KW-0812">Transmembrane</keyword>
<evidence type="ECO:0000313" key="9">
    <source>
        <dbReference type="Proteomes" id="UP000009320"/>
    </source>
</evidence>
<dbReference type="Pfam" id="PF09335">
    <property type="entry name" value="VTT_dom"/>
    <property type="match status" value="1"/>
</dbReference>
<dbReference type="GO" id="GO:0005886">
    <property type="term" value="C:plasma membrane"/>
    <property type="evidence" value="ECO:0007669"/>
    <property type="project" value="UniProtKB-SubCell"/>
</dbReference>
<feature type="transmembrane region" description="Helical" evidence="6">
    <location>
        <begin position="137"/>
        <end position="156"/>
    </location>
</feature>
<dbReference type="eggNOG" id="COG0398">
    <property type="taxonomic scope" value="Bacteria"/>
</dbReference>